<dbReference type="GO" id="GO:0003950">
    <property type="term" value="F:NAD+ poly-ADP-ribosyltransferase activity"/>
    <property type="evidence" value="ECO:0007669"/>
    <property type="project" value="UniProtKB-UniRule"/>
</dbReference>
<dbReference type="PANTHER" id="PTHR14453">
    <property type="entry name" value="PARP/ZINC FINGER CCCH TYPE DOMAIN CONTAINING PROTEIN"/>
    <property type="match status" value="1"/>
</dbReference>
<evidence type="ECO:0000256" key="6">
    <source>
        <dbReference type="ARBA" id="ARBA00024347"/>
    </source>
</evidence>
<dbReference type="InterPro" id="IPR043472">
    <property type="entry name" value="Macro_dom-like"/>
</dbReference>
<dbReference type="CDD" id="cd01439">
    <property type="entry name" value="TCCD_inducible_PARP_like"/>
    <property type="match status" value="1"/>
</dbReference>
<dbReference type="EC" id="2.4.2.-" evidence="7"/>
<dbReference type="Proteomes" id="UP000694559">
    <property type="component" value="Unplaced"/>
</dbReference>
<dbReference type="Gene3D" id="3.40.220.10">
    <property type="entry name" value="Leucine Aminopeptidase, subunit E, domain 1"/>
    <property type="match status" value="2"/>
</dbReference>
<evidence type="ECO:0000256" key="5">
    <source>
        <dbReference type="ARBA" id="ARBA00023242"/>
    </source>
</evidence>
<comment type="subcellular location">
    <subcellularLocation>
        <location evidence="1">Nucleus</location>
    </subcellularLocation>
</comment>
<organism evidence="10 11">
    <name type="scientific">Naja naja</name>
    <name type="common">Indian cobra</name>
    <dbReference type="NCBI Taxonomy" id="35670"/>
    <lineage>
        <taxon>Eukaryota</taxon>
        <taxon>Metazoa</taxon>
        <taxon>Chordata</taxon>
        <taxon>Craniata</taxon>
        <taxon>Vertebrata</taxon>
        <taxon>Euteleostomi</taxon>
        <taxon>Lepidosauria</taxon>
        <taxon>Squamata</taxon>
        <taxon>Bifurcata</taxon>
        <taxon>Unidentata</taxon>
        <taxon>Episquamata</taxon>
        <taxon>Toxicofera</taxon>
        <taxon>Serpentes</taxon>
        <taxon>Colubroidea</taxon>
        <taxon>Elapidae</taxon>
        <taxon>Elapinae</taxon>
        <taxon>Naja</taxon>
    </lineage>
</organism>
<reference evidence="10" key="2">
    <citation type="submission" date="2025-09" db="UniProtKB">
        <authorList>
            <consortium name="Ensembl"/>
        </authorList>
    </citation>
    <scope>IDENTIFICATION</scope>
</reference>
<dbReference type="InterPro" id="IPR002589">
    <property type="entry name" value="Macro_dom"/>
</dbReference>
<dbReference type="GO" id="GO:0010629">
    <property type="term" value="P:negative regulation of gene expression"/>
    <property type="evidence" value="ECO:0007669"/>
    <property type="project" value="TreeGrafter"/>
</dbReference>
<dbReference type="FunFam" id="3.90.228.10:FF:000008">
    <property type="entry name" value="Poly [ADP-ribose] polymerase"/>
    <property type="match status" value="1"/>
</dbReference>
<dbReference type="GO" id="GO:1990404">
    <property type="term" value="F:NAD+-protein mono-ADP-ribosyltransferase activity"/>
    <property type="evidence" value="ECO:0007669"/>
    <property type="project" value="TreeGrafter"/>
</dbReference>
<sequence>MKAMLSTLGCIQKNALSSGRRHINTDVIVNSVARDLQLDKGPLSKALLAKAGGELQVELTQEGQGKDIKEGCVLKTSGYDLSCRHVLHAVLPAWNQKRNQKASIIEECLKVTEQLSLSSITFPAIGTGNLGYPKQYVAKLFFDEVFKFSQAENPKSLKEVHFVLHSSDFLSAQTTDVGRQEYRINGFVCLNLLFYLLTAFFEPSSTLKNGILKMQIGSVELQLEEGDITKQKTDAIVNITNQTFNLRNGASKAILQGAGPQVVKECDDLASQPHNNLICTQGGNLPCKNIIHLVHSDDIKNQVSQTLMECEERQFTSVVFPAIGTGIAKRDPVRAADSMIDAVVDYASTTSAPRVREIKIIIFQPHLLDIFYASMQRKGVMARKSGDNLITTIPEEWDAMEETMRVKVVELKPEMVEYKKVQDIFNLTCKGYTIQKIERIQNPYQMKAYQIKKQEMDAKNGSINNERLLFHGTDSTSVTHINSTGFNRSYAGLHAACYGNGTYFAVNACYSANDTYSKPDASGIKYMYLARVLVGEYCVGSKGLVVPHQKSGTDPTDLYDSVTDHLKKPNLFVIFNDIQAYPEYLITFYL</sequence>
<feature type="domain" description="Macro" evidence="9">
    <location>
        <begin position="1"/>
        <end position="181"/>
    </location>
</feature>
<dbReference type="SUPFAM" id="SSF52949">
    <property type="entry name" value="Macro domain-like"/>
    <property type="match status" value="2"/>
</dbReference>
<evidence type="ECO:0000256" key="4">
    <source>
        <dbReference type="ARBA" id="ARBA00023027"/>
    </source>
</evidence>
<evidence type="ECO:0000256" key="2">
    <source>
        <dbReference type="ARBA" id="ARBA00022676"/>
    </source>
</evidence>
<dbReference type="Ensembl" id="ENSNNAT00000026877.1">
    <property type="protein sequence ID" value="ENSNNAP00000025640.1"/>
    <property type="gene ID" value="ENSNNAG00000016245.1"/>
</dbReference>
<dbReference type="GeneTree" id="ENSGT00940000154311"/>
<evidence type="ECO:0000313" key="11">
    <source>
        <dbReference type="Proteomes" id="UP000694559"/>
    </source>
</evidence>
<dbReference type="PROSITE" id="PS51059">
    <property type="entry name" value="PARP_CATALYTIC"/>
    <property type="match status" value="1"/>
</dbReference>
<keyword evidence="4 7" id="KW-0520">NAD</keyword>
<evidence type="ECO:0000313" key="10">
    <source>
        <dbReference type="Ensembl" id="ENSNNAP00000025640.1"/>
    </source>
</evidence>
<dbReference type="InterPro" id="IPR012317">
    <property type="entry name" value="Poly(ADP-ribose)pol_cat_dom"/>
</dbReference>
<dbReference type="AlphaFoldDB" id="A0A8C6YAY8"/>
<keyword evidence="2 7" id="KW-0328">Glycosyltransferase</keyword>
<name>A0A8C6YAY8_NAJNA</name>
<keyword evidence="11" id="KW-1185">Reference proteome</keyword>
<evidence type="ECO:0000259" key="9">
    <source>
        <dbReference type="PROSITE" id="PS51154"/>
    </source>
</evidence>
<feature type="domain" description="Macro" evidence="9">
    <location>
        <begin position="208"/>
        <end position="379"/>
    </location>
</feature>
<dbReference type="GO" id="GO:0003714">
    <property type="term" value="F:transcription corepressor activity"/>
    <property type="evidence" value="ECO:0007669"/>
    <property type="project" value="TreeGrafter"/>
</dbReference>
<evidence type="ECO:0000259" key="8">
    <source>
        <dbReference type="PROSITE" id="PS51059"/>
    </source>
</evidence>
<dbReference type="GO" id="GO:0005737">
    <property type="term" value="C:cytoplasm"/>
    <property type="evidence" value="ECO:0007669"/>
    <property type="project" value="TreeGrafter"/>
</dbReference>
<feature type="domain" description="PARP catalytic" evidence="8">
    <location>
        <begin position="393"/>
        <end position="590"/>
    </location>
</feature>
<dbReference type="SMART" id="SM00506">
    <property type="entry name" value="A1pp"/>
    <property type="match status" value="2"/>
</dbReference>
<reference evidence="10" key="1">
    <citation type="submission" date="2025-08" db="UniProtKB">
        <authorList>
            <consortium name="Ensembl"/>
        </authorList>
    </citation>
    <scope>IDENTIFICATION</scope>
</reference>
<comment type="similarity">
    <text evidence="6">Belongs to the ARTD/PARP family.</text>
</comment>
<protein>
    <recommendedName>
        <fullName evidence="7">Poly [ADP-ribose] polymerase</fullName>
        <shortName evidence="7">PARP</shortName>
        <ecNumber evidence="7">2.4.2.-</ecNumber>
    </recommendedName>
</protein>
<accession>A0A8C6YAY8</accession>
<keyword evidence="5" id="KW-0539">Nucleus</keyword>
<dbReference type="Gene3D" id="3.90.228.10">
    <property type="match status" value="1"/>
</dbReference>
<keyword evidence="3 7" id="KW-0808">Transferase</keyword>
<dbReference type="SUPFAM" id="SSF56399">
    <property type="entry name" value="ADP-ribosylation"/>
    <property type="match status" value="1"/>
</dbReference>
<evidence type="ECO:0000256" key="3">
    <source>
        <dbReference type="ARBA" id="ARBA00022679"/>
    </source>
</evidence>
<dbReference type="Pfam" id="PF00644">
    <property type="entry name" value="PARP"/>
    <property type="match status" value="1"/>
</dbReference>
<evidence type="ECO:0000256" key="1">
    <source>
        <dbReference type="ARBA" id="ARBA00004123"/>
    </source>
</evidence>
<dbReference type="GO" id="GO:0070212">
    <property type="term" value="P:protein poly-ADP-ribosylation"/>
    <property type="evidence" value="ECO:0007669"/>
    <property type="project" value="TreeGrafter"/>
</dbReference>
<dbReference type="GO" id="GO:0005634">
    <property type="term" value="C:nucleus"/>
    <property type="evidence" value="ECO:0007669"/>
    <property type="project" value="UniProtKB-SubCell"/>
</dbReference>
<dbReference type="InterPro" id="IPR052056">
    <property type="entry name" value="Mono-ARTD/PARP"/>
</dbReference>
<dbReference type="PANTHER" id="PTHR14453:SF89">
    <property type="entry name" value="PROTEIN MONO-ADP-RIBOSYLTRANSFERASE PARP14"/>
    <property type="match status" value="1"/>
</dbReference>
<evidence type="ECO:0000256" key="7">
    <source>
        <dbReference type="RuleBase" id="RU362114"/>
    </source>
</evidence>
<dbReference type="Pfam" id="PF01661">
    <property type="entry name" value="Macro"/>
    <property type="match status" value="2"/>
</dbReference>
<dbReference type="PROSITE" id="PS51154">
    <property type="entry name" value="MACRO"/>
    <property type="match status" value="2"/>
</dbReference>
<proteinExistence type="inferred from homology"/>